<dbReference type="Proteomes" id="UP000586722">
    <property type="component" value="Unassembled WGS sequence"/>
</dbReference>
<dbReference type="Gene3D" id="3.40.50.1000">
    <property type="entry name" value="HAD superfamily/HAD-like"/>
    <property type="match status" value="1"/>
</dbReference>
<protein>
    <submittedName>
        <fullName evidence="1">HAD hydrolase-like protein</fullName>
    </submittedName>
</protein>
<name>A0A7X5F0I9_9HYPH</name>
<evidence type="ECO:0000313" key="2">
    <source>
        <dbReference type="Proteomes" id="UP000586722"/>
    </source>
</evidence>
<dbReference type="EMBL" id="JAABLQ010000001">
    <property type="protein sequence ID" value="NBN77540.1"/>
    <property type="molecule type" value="Genomic_DNA"/>
</dbReference>
<organism evidence="1 2">
    <name type="scientific">Pannonibacter tanglangensis</name>
    <dbReference type="NCBI Taxonomy" id="2750084"/>
    <lineage>
        <taxon>Bacteria</taxon>
        <taxon>Pseudomonadati</taxon>
        <taxon>Pseudomonadota</taxon>
        <taxon>Alphaproteobacteria</taxon>
        <taxon>Hyphomicrobiales</taxon>
        <taxon>Stappiaceae</taxon>
        <taxon>Pannonibacter</taxon>
    </lineage>
</organism>
<comment type="caution">
    <text evidence="1">The sequence shown here is derived from an EMBL/GenBank/DDBJ whole genome shotgun (WGS) entry which is preliminary data.</text>
</comment>
<keyword evidence="2" id="KW-1185">Reference proteome</keyword>
<dbReference type="InterPro" id="IPR023198">
    <property type="entry name" value="PGP-like_dom2"/>
</dbReference>
<dbReference type="Pfam" id="PF13419">
    <property type="entry name" value="HAD_2"/>
    <property type="match status" value="1"/>
</dbReference>
<evidence type="ECO:0000313" key="1">
    <source>
        <dbReference type="EMBL" id="NBN77540.1"/>
    </source>
</evidence>
<accession>A0A7X5F0I9</accession>
<dbReference type="InterPro" id="IPR036412">
    <property type="entry name" value="HAD-like_sf"/>
</dbReference>
<dbReference type="AlphaFoldDB" id="A0A7X5F0I9"/>
<proteinExistence type="predicted"/>
<keyword evidence="1" id="KW-0378">Hydrolase</keyword>
<reference evidence="2" key="1">
    <citation type="submission" date="2020-01" db="EMBL/GenBank/DDBJ databases">
        <authorList>
            <person name="Fang Y."/>
            <person name="Sun R."/>
            <person name="Nie L."/>
            <person name="He J."/>
            <person name="Hao L."/>
            <person name="Wang L."/>
            <person name="Su S."/>
            <person name="Lv E."/>
            <person name="Zhang Z."/>
            <person name="Xie R."/>
            <person name="Liu H."/>
        </authorList>
    </citation>
    <scope>NUCLEOTIDE SEQUENCE [LARGE SCALE GENOMIC DNA]</scope>
    <source>
        <strain evidence="2">XCT-53</strain>
    </source>
</reference>
<dbReference type="InterPro" id="IPR050155">
    <property type="entry name" value="HAD-like_hydrolase_sf"/>
</dbReference>
<dbReference type="InterPro" id="IPR023214">
    <property type="entry name" value="HAD_sf"/>
</dbReference>
<sequence length="231" mass="25026">MTRGAKGIDTVLFDLDGTLTDPFVGITRSIQYALEKLGAPVPAAEELGWCIGPPLWESFAVLLGQDGETLDGESGEDKALLDRAVALYRERYTSVGLYENELIAGIAPLVEALTGAGFTLYVATSKPHAYAGKIVEHFGLMPQFRKVYGSELDGTRSAKAELIAHLIEQEARDAARCVMIGDRKHDLVGAHANDMRAIGVTWGYGSLEELAAEHPAFIARLPDEIRAWLSV</sequence>
<dbReference type="RefSeq" id="WP_161707970.1">
    <property type="nucleotide sequence ID" value="NZ_JAABLQ010000001.1"/>
</dbReference>
<dbReference type="SUPFAM" id="SSF56784">
    <property type="entry name" value="HAD-like"/>
    <property type="match status" value="1"/>
</dbReference>
<dbReference type="PANTHER" id="PTHR43434:SF20">
    <property type="entry name" value="5'-NUCLEOTIDASE"/>
    <property type="match status" value="1"/>
</dbReference>
<gene>
    <name evidence="1" type="ORF">GWI72_04580</name>
</gene>
<dbReference type="GO" id="GO:0016787">
    <property type="term" value="F:hydrolase activity"/>
    <property type="evidence" value="ECO:0007669"/>
    <property type="project" value="UniProtKB-KW"/>
</dbReference>
<dbReference type="Gene3D" id="1.10.150.240">
    <property type="entry name" value="Putative phosphatase, domain 2"/>
    <property type="match status" value="1"/>
</dbReference>
<dbReference type="PANTHER" id="PTHR43434">
    <property type="entry name" value="PHOSPHOGLYCOLATE PHOSPHATASE"/>
    <property type="match status" value="1"/>
</dbReference>
<dbReference type="GO" id="GO:0005829">
    <property type="term" value="C:cytosol"/>
    <property type="evidence" value="ECO:0007669"/>
    <property type="project" value="TreeGrafter"/>
</dbReference>
<dbReference type="GO" id="GO:0004713">
    <property type="term" value="F:protein tyrosine kinase activity"/>
    <property type="evidence" value="ECO:0007669"/>
    <property type="project" value="TreeGrafter"/>
</dbReference>
<dbReference type="InterPro" id="IPR041492">
    <property type="entry name" value="HAD_2"/>
</dbReference>